<accession>A0A229RLI4</accession>
<dbReference type="AlphaFoldDB" id="A0A229RLI4"/>
<evidence type="ECO:0000313" key="2">
    <source>
        <dbReference type="Proteomes" id="UP000215563"/>
    </source>
</evidence>
<organism evidence="1 2">
    <name type="scientific">Amycolatopsis alba DSM 44262</name>
    <dbReference type="NCBI Taxonomy" id="1125972"/>
    <lineage>
        <taxon>Bacteria</taxon>
        <taxon>Bacillati</taxon>
        <taxon>Actinomycetota</taxon>
        <taxon>Actinomycetes</taxon>
        <taxon>Pseudonocardiales</taxon>
        <taxon>Pseudonocardiaceae</taxon>
        <taxon>Amycolatopsis</taxon>
    </lineage>
</organism>
<dbReference type="EMBL" id="NMQU01000076">
    <property type="protein sequence ID" value="OXM47349.1"/>
    <property type="molecule type" value="Genomic_DNA"/>
</dbReference>
<comment type="caution">
    <text evidence="1">The sequence shown here is derived from an EMBL/GenBank/DDBJ whole genome shotgun (WGS) entry which is preliminary data.</text>
</comment>
<dbReference type="Proteomes" id="UP000215563">
    <property type="component" value="Unassembled WGS sequence"/>
</dbReference>
<name>A0A229RLI4_AMYAL</name>
<dbReference type="PROSITE" id="PS51257">
    <property type="entry name" value="PROKAR_LIPOPROTEIN"/>
    <property type="match status" value="1"/>
</dbReference>
<sequence length="175" mass="19117">MRWAAWLEVDLALAHERQGNGQVMLILTACPPATRAGLERIVLDLRDRPIANIRLCLRGADPTGVTEQIPVDPEHRRHRIGTVLRRVQHLESLRRPATTAGGLGSLRRTSEWLDQQPFLAENASAVAGPINRDTVKTHFGAAGRTRPNGSSLSKYSLATDYGEMPEGTLGVLTVA</sequence>
<keyword evidence="2" id="KW-1185">Reference proteome</keyword>
<proteinExistence type="predicted"/>
<protein>
    <submittedName>
        <fullName evidence="1">Uncharacterized protein</fullName>
    </submittedName>
</protein>
<reference evidence="1 2" key="1">
    <citation type="submission" date="2017-07" db="EMBL/GenBank/DDBJ databases">
        <title>Amycolatopsis alba DSM 44262 Genome sequencing and assembly.</title>
        <authorList>
            <person name="Kaur N."/>
            <person name="Mayilraj S."/>
        </authorList>
    </citation>
    <scope>NUCLEOTIDE SEQUENCE [LARGE SCALE GENOMIC DNA]</scope>
    <source>
        <strain evidence="1 2">DSM 44262</strain>
    </source>
</reference>
<evidence type="ECO:0000313" key="1">
    <source>
        <dbReference type="EMBL" id="OXM47349.1"/>
    </source>
</evidence>
<gene>
    <name evidence="1" type="ORF">CFP75_24225</name>
</gene>